<dbReference type="InterPro" id="IPR008988">
    <property type="entry name" value="Transcriptional_repressor_C"/>
</dbReference>
<proteinExistence type="predicted"/>
<dbReference type="InterPro" id="IPR007167">
    <property type="entry name" value="Fe-transptr_FeoA-like"/>
</dbReference>
<reference evidence="3 4" key="1">
    <citation type="submission" date="2023-02" db="EMBL/GenBank/DDBJ databases">
        <title>Host association and intracellularity evolved multiple times independently in the Rickettsiales.</title>
        <authorList>
            <person name="Castelli M."/>
            <person name="Nardi T."/>
            <person name="Gammuto L."/>
            <person name="Bellinzona G."/>
            <person name="Sabaneyeva E."/>
            <person name="Potekhin A."/>
            <person name="Serra V."/>
            <person name="Petroni G."/>
            <person name="Sassera D."/>
        </authorList>
    </citation>
    <scope>NUCLEOTIDE SEQUENCE [LARGE SCALE GENOMIC DNA]</scope>
    <source>
        <strain evidence="3 4">BOD18</strain>
    </source>
</reference>
<gene>
    <name evidence="3" type="ORF">Cyrtocomes_01108</name>
</gene>
<dbReference type="SUPFAM" id="SSF50037">
    <property type="entry name" value="C-terminal domain of transcriptional repressors"/>
    <property type="match status" value="1"/>
</dbReference>
<evidence type="ECO:0000313" key="4">
    <source>
        <dbReference type="Proteomes" id="UP001293791"/>
    </source>
</evidence>
<protein>
    <submittedName>
        <fullName evidence="3">Ferrous iron transport protein A</fullName>
    </submittedName>
</protein>
<dbReference type="Proteomes" id="UP001293791">
    <property type="component" value="Unassembled WGS sequence"/>
</dbReference>
<accession>A0ABU5L9B6</accession>
<keyword evidence="4" id="KW-1185">Reference proteome</keyword>
<name>A0ABU5L9B6_9RICK</name>
<dbReference type="InterPro" id="IPR038157">
    <property type="entry name" value="FeoA_core_dom"/>
</dbReference>
<dbReference type="EMBL" id="JARGYT010000094">
    <property type="protein sequence ID" value="MDZ5762716.1"/>
    <property type="molecule type" value="Genomic_DNA"/>
</dbReference>
<dbReference type="Gene3D" id="2.30.30.90">
    <property type="match status" value="1"/>
</dbReference>
<dbReference type="Pfam" id="PF04023">
    <property type="entry name" value="FeoA"/>
    <property type="match status" value="1"/>
</dbReference>
<dbReference type="SMART" id="SM00899">
    <property type="entry name" value="FeoA"/>
    <property type="match status" value="1"/>
</dbReference>
<comment type="caution">
    <text evidence="3">The sequence shown here is derived from an EMBL/GenBank/DDBJ whole genome shotgun (WGS) entry which is preliminary data.</text>
</comment>
<evidence type="ECO:0000313" key="3">
    <source>
        <dbReference type="EMBL" id="MDZ5762716.1"/>
    </source>
</evidence>
<sequence length="74" mass="7801">MKLSEVGSGVSFVIRSLVDVNNSVKKLLSMGITCGSFLSVTMQIGGIGTMVVFAGSKLIVSKDVANLIYVDLVY</sequence>
<feature type="domain" description="Ferrous iron transporter FeoA-like" evidence="2">
    <location>
        <begin position="1"/>
        <end position="72"/>
    </location>
</feature>
<keyword evidence="1" id="KW-0408">Iron</keyword>
<organism evidence="3 4">
    <name type="scientific">Candidatus Cyrtobacter comes</name>
    <dbReference type="NCBI Taxonomy" id="675776"/>
    <lineage>
        <taxon>Bacteria</taxon>
        <taxon>Pseudomonadati</taxon>
        <taxon>Pseudomonadota</taxon>
        <taxon>Alphaproteobacteria</taxon>
        <taxon>Rickettsiales</taxon>
        <taxon>Candidatus Midichloriaceae</taxon>
        <taxon>Candidatus Cyrtobacter</taxon>
    </lineage>
</organism>
<evidence type="ECO:0000259" key="2">
    <source>
        <dbReference type="SMART" id="SM00899"/>
    </source>
</evidence>
<evidence type="ECO:0000256" key="1">
    <source>
        <dbReference type="ARBA" id="ARBA00023004"/>
    </source>
</evidence>